<dbReference type="GeneID" id="117656643"/>
<comment type="similarity">
    <text evidence="10">Belongs to the G-protein coupled receptor 1 family.</text>
</comment>
<gene>
    <name evidence="14" type="primary">LOC117656643</name>
</gene>
<dbReference type="Gene3D" id="1.20.1070.10">
    <property type="entry name" value="Rhodopsin 7-helix transmembrane proteins"/>
    <property type="match status" value="1"/>
</dbReference>
<dbReference type="PROSITE" id="PS50262">
    <property type="entry name" value="G_PROTEIN_RECEP_F1_2"/>
    <property type="match status" value="1"/>
</dbReference>
<dbReference type="GO" id="GO:0004930">
    <property type="term" value="F:G protein-coupled receptor activity"/>
    <property type="evidence" value="ECO:0007669"/>
    <property type="project" value="UniProtKB-KW"/>
</dbReference>
<evidence type="ECO:0000256" key="3">
    <source>
        <dbReference type="ARBA" id="ARBA00022692"/>
    </source>
</evidence>
<accession>A0A6P9AXA6</accession>
<evidence type="ECO:0000256" key="10">
    <source>
        <dbReference type="RuleBase" id="RU000688"/>
    </source>
</evidence>
<keyword evidence="13" id="KW-1185">Reference proteome</keyword>
<dbReference type="InterPro" id="IPR000725">
    <property type="entry name" value="Olfact_rcpt"/>
</dbReference>
<dbReference type="PRINTS" id="PR00245">
    <property type="entry name" value="OLFACTORYR"/>
</dbReference>
<dbReference type="AlphaFoldDB" id="A0A6P9AXA6"/>
<evidence type="ECO:0000259" key="12">
    <source>
        <dbReference type="PROSITE" id="PS50262"/>
    </source>
</evidence>
<comment type="subcellular location">
    <subcellularLocation>
        <location evidence="1 11">Cell membrane</location>
        <topology evidence="1 11">Multi-pass membrane protein</topology>
    </subcellularLocation>
</comment>
<evidence type="ECO:0000313" key="13">
    <source>
        <dbReference type="Proteomes" id="UP001652622"/>
    </source>
</evidence>
<protein>
    <recommendedName>
        <fullName evidence="11">Olfactory receptor</fullName>
    </recommendedName>
</protein>
<dbReference type="PRINTS" id="PR00237">
    <property type="entry name" value="GPCRRHODOPSN"/>
</dbReference>
<feature type="transmembrane region" description="Helical" evidence="11">
    <location>
        <begin position="241"/>
        <end position="264"/>
    </location>
</feature>
<sequence length="315" mass="35582">MRSRNQNITTQVTEFILIGFQLSRATELLLFSVFLVVFFFTLAGNLTIIILVGMDQRLQTPMYVFLCKLSCLEIFFLLGIIPKMLMNLLSSHKSISYLACIIQCYSYFFFSTCEIILIAVMAFDRYIAICHPLRYTIIMNAQVCMTLMLGCWIASFVSTFGPLFFLTKLSFCSSNVIDHFFCDYAPLIKLSCDDVDSLLTLASSLSGLVLLSSLCVTIVSYLYIIVTVLRMQTSGSRKKTFSTCASHFTVASILYGSAIFMYSLPSKGRSRNAQKAVAVLTAVVTPLLNPFIYTLRNEKVKDAFRDCLQRHKRIL</sequence>
<keyword evidence="8 10" id="KW-0675">Receptor</keyword>
<feature type="transmembrane region" description="Helical" evidence="11">
    <location>
        <begin position="63"/>
        <end position="82"/>
    </location>
</feature>
<feature type="transmembrane region" description="Helical" evidence="11">
    <location>
        <begin position="94"/>
        <end position="123"/>
    </location>
</feature>
<dbReference type="Proteomes" id="UP001652622">
    <property type="component" value="Unplaced"/>
</dbReference>
<evidence type="ECO:0000256" key="4">
    <source>
        <dbReference type="ARBA" id="ARBA00022725"/>
    </source>
</evidence>
<dbReference type="GO" id="GO:0004984">
    <property type="term" value="F:olfactory receptor activity"/>
    <property type="evidence" value="ECO:0007669"/>
    <property type="project" value="InterPro"/>
</dbReference>
<evidence type="ECO:0000256" key="2">
    <source>
        <dbReference type="ARBA" id="ARBA00022475"/>
    </source>
</evidence>
<keyword evidence="3 10" id="KW-0812">Transmembrane</keyword>
<name>A0A6P9AXA6_PANGU</name>
<keyword evidence="9 10" id="KW-0807">Transducer</keyword>
<keyword evidence="6 10" id="KW-0297">G-protein coupled receptor</keyword>
<dbReference type="InterPro" id="IPR000276">
    <property type="entry name" value="GPCR_Rhodpsn"/>
</dbReference>
<proteinExistence type="inferred from homology"/>
<dbReference type="RefSeq" id="XP_034263462.2">
    <property type="nucleotide sequence ID" value="XM_034407571.2"/>
</dbReference>
<evidence type="ECO:0000256" key="9">
    <source>
        <dbReference type="ARBA" id="ARBA00023224"/>
    </source>
</evidence>
<evidence type="ECO:0000256" key="11">
    <source>
        <dbReference type="RuleBase" id="RU363047"/>
    </source>
</evidence>
<feature type="transmembrane region" description="Helical" evidence="11">
    <location>
        <begin position="208"/>
        <end position="229"/>
    </location>
</feature>
<dbReference type="InterPro" id="IPR017452">
    <property type="entry name" value="GPCR_Rhodpsn_7TM"/>
</dbReference>
<evidence type="ECO:0000256" key="8">
    <source>
        <dbReference type="ARBA" id="ARBA00023170"/>
    </source>
</evidence>
<feature type="domain" description="G-protein coupled receptors family 1 profile" evidence="12">
    <location>
        <begin position="44"/>
        <end position="293"/>
    </location>
</feature>
<keyword evidence="4 11" id="KW-0552">Olfaction</keyword>
<feature type="transmembrane region" description="Helical" evidence="11">
    <location>
        <begin position="276"/>
        <end position="295"/>
    </location>
</feature>
<evidence type="ECO:0000256" key="6">
    <source>
        <dbReference type="ARBA" id="ARBA00023040"/>
    </source>
</evidence>
<evidence type="ECO:0000256" key="1">
    <source>
        <dbReference type="ARBA" id="ARBA00004651"/>
    </source>
</evidence>
<keyword evidence="5 11" id="KW-1133">Transmembrane helix</keyword>
<organism evidence="13 14">
    <name type="scientific">Pantherophis guttatus</name>
    <name type="common">Corn snake</name>
    <name type="synonym">Elaphe guttata</name>
    <dbReference type="NCBI Taxonomy" id="94885"/>
    <lineage>
        <taxon>Eukaryota</taxon>
        <taxon>Metazoa</taxon>
        <taxon>Chordata</taxon>
        <taxon>Craniata</taxon>
        <taxon>Vertebrata</taxon>
        <taxon>Euteleostomi</taxon>
        <taxon>Lepidosauria</taxon>
        <taxon>Squamata</taxon>
        <taxon>Bifurcata</taxon>
        <taxon>Unidentata</taxon>
        <taxon>Episquamata</taxon>
        <taxon>Toxicofera</taxon>
        <taxon>Serpentes</taxon>
        <taxon>Colubroidea</taxon>
        <taxon>Colubridae</taxon>
        <taxon>Colubrinae</taxon>
        <taxon>Pantherophis</taxon>
    </lineage>
</organism>
<feature type="transmembrane region" description="Helical" evidence="11">
    <location>
        <begin position="143"/>
        <end position="165"/>
    </location>
</feature>
<evidence type="ECO:0000313" key="14">
    <source>
        <dbReference type="RefSeq" id="XP_034263462.2"/>
    </source>
</evidence>
<evidence type="ECO:0000256" key="5">
    <source>
        <dbReference type="ARBA" id="ARBA00022989"/>
    </source>
</evidence>
<dbReference type="SMART" id="SM01381">
    <property type="entry name" value="7TM_GPCR_Srsx"/>
    <property type="match status" value="1"/>
</dbReference>
<dbReference type="PROSITE" id="PS00237">
    <property type="entry name" value="G_PROTEIN_RECEP_F1_1"/>
    <property type="match status" value="1"/>
</dbReference>
<dbReference type="Pfam" id="PF13853">
    <property type="entry name" value="7tm_4"/>
    <property type="match status" value="1"/>
</dbReference>
<dbReference type="SUPFAM" id="SSF81321">
    <property type="entry name" value="Family A G protein-coupled receptor-like"/>
    <property type="match status" value="1"/>
</dbReference>
<keyword evidence="11" id="KW-0716">Sensory transduction</keyword>
<dbReference type="PANTHER" id="PTHR26454:SF1">
    <property type="entry name" value="OLFACTORY RECEPTOR"/>
    <property type="match status" value="1"/>
</dbReference>
<keyword evidence="7 11" id="KW-0472">Membrane</keyword>
<dbReference type="InterPro" id="IPR047132">
    <property type="entry name" value="Olfact_rcpt_6C-like"/>
</dbReference>
<dbReference type="GO" id="GO:0005886">
    <property type="term" value="C:plasma membrane"/>
    <property type="evidence" value="ECO:0007669"/>
    <property type="project" value="UniProtKB-SubCell"/>
</dbReference>
<dbReference type="PANTHER" id="PTHR26454">
    <property type="entry name" value="OLFACTORY RECEPTOR"/>
    <property type="match status" value="1"/>
</dbReference>
<dbReference type="KEGG" id="pgut:117656643"/>
<feature type="transmembrane region" description="Helical" evidence="11">
    <location>
        <begin position="28"/>
        <end position="51"/>
    </location>
</feature>
<keyword evidence="2 11" id="KW-1003">Cell membrane</keyword>
<evidence type="ECO:0000256" key="7">
    <source>
        <dbReference type="ARBA" id="ARBA00023136"/>
    </source>
</evidence>
<reference evidence="14" key="1">
    <citation type="submission" date="2025-08" db="UniProtKB">
        <authorList>
            <consortium name="RefSeq"/>
        </authorList>
    </citation>
    <scope>IDENTIFICATION</scope>
    <source>
        <tissue evidence="14">Blood</tissue>
    </source>
</reference>